<evidence type="ECO:0000313" key="2">
    <source>
        <dbReference type="EMBL" id="MEP0947869.1"/>
    </source>
</evidence>
<dbReference type="Gene3D" id="2.60.120.10">
    <property type="entry name" value="Jelly Rolls"/>
    <property type="match status" value="1"/>
</dbReference>
<dbReference type="PANTHER" id="PTHR36440:SF1">
    <property type="entry name" value="PUTATIVE (AFU_ORTHOLOGUE AFUA_8G07350)-RELATED"/>
    <property type="match status" value="1"/>
</dbReference>
<reference evidence="2 3" key="1">
    <citation type="submission" date="2022-04" db="EMBL/GenBank/DDBJ databases">
        <title>Positive selection, recombination, and allopatry shape intraspecific diversity of widespread and dominant cyanobacteria.</title>
        <authorList>
            <person name="Wei J."/>
            <person name="Shu W."/>
            <person name="Hu C."/>
        </authorList>
    </citation>
    <scope>NUCLEOTIDE SEQUENCE [LARGE SCALE GENOMIC DNA]</scope>
    <source>
        <strain evidence="2 3">DQ-A4</strain>
    </source>
</reference>
<sequence length="150" mass="16565">MTITLQRQRPIFLESDEGRAYQMLTHTITRKLTSVDTNGYYALAELTDTAGSGAPLHSHPWEETFYVLEGEFEMLIGNQQQICPAGSTAHVPAGAVHGFKILSPVGRALLLIAPASAEAFYLEVSDRVSDLTTDMETMQEICTKYGLELR</sequence>
<dbReference type="Pfam" id="PF07883">
    <property type="entry name" value="Cupin_2"/>
    <property type="match status" value="1"/>
</dbReference>
<dbReference type="InterPro" id="IPR013096">
    <property type="entry name" value="Cupin_2"/>
</dbReference>
<dbReference type="PANTHER" id="PTHR36440">
    <property type="entry name" value="PUTATIVE (AFU_ORTHOLOGUE AFUA_8G07350)-RELATED"/>
    <property type="match status" value="1"/>
</dbReference>
<dbReference type="Proteomes" id="UP001482513">
    <property type="component" value="Unassembled WGS sequence"/>
</dbReference>
<dbReference type="EMBL" id="JAMPKX010000005">
    <property type="protein sequence ID" value="MEP0947869.1"/>
    <property type="molecule type" value="Genomic_DNA"/>
</dbReference>
<dbReference type="InterPro" id="IPR011051">
    <property type="entry name" value="RmlC_Cupin_sf"/>
</dbReference>
<dbReference type="SUPFAM" id="SSF51182">
    <property type="entry name" value="RmlC-like cupins"/>
    <property type="match status" value="1"/>
</dbReference>
<organism evidence="2 3">
    <name type="scientific">Leptolyngbya subtilissima DQ-A4</name>
    <dbReference type="NCBI Taxonomy" id="2933933"/>
    <lineage>
        <taxon>Bacteria</taxon>
        <taxon>Bacillati</taxon>
        <taxon>Cyanobacteriota</taxon>
        <taxon>Cyanophyceae</taxon>
        <taxon>Leptolyngbyales</taxon>
        <taxon>Leptolyngbyaceae</taxon>
        <taxon>Leptolyngbya group</taxon>
        <taxon>Leptolyngbya</taxon>
    </lineage>
</organism>
<protein>
    <submittedName>
        <fullName evidence="2">Cupin domain-containing protein</fullName>
    </submittedName>
</protein>
<feature type="domain" description="Cupin type-2" evidence="1">
    <location>
        <begin position="50"/>
        <end position="103"/>
    </location>
</feature>
<gene>
    <name evidence="2" type="ORF">NC992_13375</name>
</gene>
<comment type="caution">
    <text evidence="2">The sequence shown here is derived from an EMBL/GenBank/DDBJ whole genome shotgun (WGS) entry which is preliminary data.</text>
</comment>
<keyword evidence="3" id="KW-1185">Reference proteome</keyword>
<dbReference type="InterPro" id="IPR014710">
    <property type="entry name" value="RmlC-like_jellyroll"/>
</dbReference>
<proteinExistence type="predicted"/>
<evidence type="ECO:0000259" key="1">
    <source>
        <dbReference type="Pfam" id="PF07883"/>
    </source>
</evidence>
<dbReference type="RefSeq" id="WP_190700454.1">
    <property type="nucleotide sequence ID" value="NZ_JAMPKX010000005.1"/>
</dbReference>
<evidence type="ECO:0000313" key="3">
    <source>
        <dbReference type="Proteomes" id="UP001482513"/>
    </source>
</evidence>
<name>A0ABV0K5B0_9CYAN</name>
<dbReference type="InterPro" id="IPR053146">
    <property type="entry name" value="QDO-like"/>
</dbReference>
<accession>A0ABV0K5B0</accession>